<proteinExistence type="predicted"/>
<dbReference type="Pfam" id="PF25474">
    <property type="entry name" value="TPR_TmcB"/>
    <property type="match status" value="1"/>
</dbReference>
<evidence type="ECO:0000313" key="12">
    <source>
        <dbReference type="Proteomes" id="UP000006671"/>
    </source>
</evidence>
<protein>
    <submittedName>
        <fullName evidence="11">Predicted protein</fullName>
    </submittedName>
</protein>
<feature type="transmembrane region" description="Helical" evidence="8">
    <location>
        <begin position="182"/>
        <end position="201"/>
    </location>
</feature>
<feature type="region of interest" description="Disordered" evidence="7">
    <location>
        <begin position="1248"/>
        <end position="1284"/>
    </location>
</feature>
<feature type="transmembrane region" description="Helical" evidence="8">
    <location>
        <begin position="607"/>
        <end position="631"/>
    </location>
</feature>
<evidence type="ECO:0000256" key="4">
    <source>
        <dbReference type="ARBA" id="ARBA00022989"/>
    </source>
</evidence>
<dbReference type="NCBIfam" id="TIGR00229">
    <property type="entry name" value="sensory_box"/>
    <property type="match status" value="1"/>
</dbReference>
<feature type="compositionally biased region" description="Basic and acidic residues" evidence="7">
    <location>
        <begin position="1248"/>
        <end position="1257"/>
    </location>
</feature>
<dbReference type="Proteomes" id="UP000006671">
    <property type="component" value="Unassembled WGS sequence"/>
</dbReference>
<keyword evidence="4 8" id="KW-1133">Transmembrane helix</keyword>
<feature type="transmembrane region" description="Helical" evidence="8">
    <location>
        <begin position="138"/>
        <end position="161"/>
    </location>
</feature>
<evidence type="ECO:0000256" key="1">
    <source>
        <dbReference type="ARBA" id="ARBA00004370"/>
    </source>
</evidence>
<dbReference type="GeneID" id="8861612"/>
<keyword evidence="5 8" id="KW-0472">Membrane</keyword>
<feature type="region of interest" description="Disordered" evidence="7">
    <location>
        <begin position="1"/>
        <end position="22"/>
    </location>
</feature>
<dbReference type="Gene3D" id="6.10.250.780">
    <property type="match status" value="1"/>
</dbReference>
<dbReference type="InterPro" id="IPR000014">
    <property type="entry name" value="PAS"/>
</dbReference>
<accession>D2V6B8</accession>
<keyword evidence="12" id="KW-1185">Reference proteome</keyword>
<feature type="region of interest" description="Disordered" evidence="7">
    <location>
        <begin position="1365"/>
        <end position="1485"/>
    </location>
</feature>
<dbReference type="InterPro" id="IPR029787">
    <property type="entry name" value="Nucleotide_cyclase"/>
</dbReference>
<dbReference type="InterPro" id="IPR050401">
    <property type="entry name" value="Cyclic_nucleotide_synthase"/>
</dbReference>
<dbReference type="PROSITE" id="PS50125">
    <property type="entry name" value="GUANYLATE_CYCLASE_2"/>
    <property type="match status" value="1"/>
</dbReference>
<feature type="compositionally biased region" description="Basic and acidic residues" evidence="7">
    <location>
        <begin position="1509"/>
        <end position="1528"/>
    </location>
</feature>
<feature type="region of interest" description="Disordered" evidence="7">
    <location>
        <begin position="1509"/>
        <end position="1564"/>
    </location>
</feature>
<evidence type="ECO:0000256" key="2">
    <source>
        <dbReference type="ARBA" id="ARBA00022692"/>
    </source>
</evidence>
<feature type="domain" description="Guanylate cyclase" evidence="10">
    <location>
        <begin position="1111"/>
        <end position="1168"/>
    </location>
</feature>
<dbReference type="VEuPathDB" id="AmoebaDB:NAEGRDRAFT_47022"/>
<evidence type="ECO:0000256" key="8">
    <source>
        <dbReference type="SAM" id="Phobius"/>
    </source>
</evidence>
<dbReference type="SUPFAM" id="SSF55073">
    <property type="entry name" value="Nucleotide cyclase"/>
    <property type="match status" value="1"/>
</dbReference>
<dbReference type="InterPro" id="IPR057352">
    <property type="entry name" value="TPR_TmcB/C"/>
</dbReference>
<dbReference type="KEGG" id="ngr:NAEGRDRAFT_47022"/>
<dbReference type="Gene3D" id="3.30.450.20">
    <property type="entry name" value="PAS domain"/>
    <property type="match status" value="1"/>
</dbReference>
<dbReference type="GO" id="GO:0016020">
    <property type="term" value="C:membrane"/>
    <property type="evidence" value="ECO:0007669"/>
    <property type="project" value="UniProtKB-SubCell"/>
</dbReference>
<dbReference type="GO" id="GO:0009190">
    <property type="term" value="P:cyclic nucleotide biosynthetic process"/>
    <property type="evidence" value="ECO:0007669"/>
    <property type="project" value="InterPro"/>
</dbReference>
<dbReference type="SUPFAM" id="SSF55785">
    <property type="entry name" value="PYP-like sensor domain (PAS domain)"/>
    <property type="match status" value="1"/>
</dbReference>
<dbReference type="PANTHER" id="PTHR11920:SF335">
    <property type="entry name" value="GUANYLATE CYCLASE"/>
    <property type="match status" value="1"/>
</dbReference>
<evidence type="ECO:0000259" key="9">
    <source>
        <dbReference type="PROSITE" id="PS50112"/>
    </source>
</evidence>
<dbReference type="InParanoid" id="D2V6B8"/>
<dbReference type="PANTHER" id="PTHR11920">
    <property type="entry name" value="GUANYLYL CYCLASE"/>
    <property type="match status" value="1"/>
</dbReference>
<dbReference type="InterPro" id="IPR001054">
    <property type="entry name" value="A/G_cyclase"/>
</dbReference>
<comment type="subcellular location">
    <subcellularLocation>
        <location evidence="1">Membrane</location>
    </subcellularLocation>
</comment>
<feature type="region of interest" description="Disordered" evidence="7">
    <location>
        <begin position="1314"/>
        <end position="1352"/>
    </location>
</feature>
<dbReference type="GO" id="GO:0000166">
    <property type="term" value="F:nucleotide binding"/>
    <property type="evidence" value="ECO:0007669"/>
    <property type="project" value="UniProtKB-KW"/>
</dbReference>
<dbReference type="eggNOG" id="KOG1023">
    <property type="taxonomic scope" value="Eukaryota"/>
</dbReference>
<dbReference type="GO" id="GO:0016829">
    <property type="term" value="F:lyase activity"/>
    <property type="evidence" value="ECO:0007669"/>
    <property type="project" value="UniProtKB-KW"/>
</dbReference>
<feature type="transmembrane region" description="Helical" evidence="8">
    <location>
        <begin position="88"/>
        <end position="108"/>
    </location>
</feature>
<reference evidence="11 12" key="1">
    <citation type="journal article" date="2010" name="Cell">
        <title>The genome of Naegleria gruberi illuminates early eukaryotic versatility.</title>
        <authorList>
            <person name="Fritz-Laylin L.K."/>
            <person name="Prochnik S.E."/>
            <person name="Ginger M.L."/>
            <person name="Dacks J.B."/>
            <person name="Carpenter M.L."/>
            <person name="Field M.C."/>
            <person name="Kuo A."/>
            <person name="Paredez A."/>
            <person name="Chapman J."/>
            <person name="Pham J."/>
            <person name="Shu S."/>
            <person name="Neupane R."/>
            <person name="Cipriano M."/>
            <person name="Mancuso J."/>
            <person name="Tu H."/>
            <person name="Salamov A."/>
            <person name="Lindquist E."/>
            <person name="Shapiro H."/>
            <person name="Lucas S."/>
            <person name="Grigoriev I.V."/>
            <person name="Cande W.Z."/>
            <person name="Fulton C."/>
            <person name="Rokhsar D.S."/>
            <person name="Dawson S.C."/>
        </authorList>
    </citation>
    <scope>NUCLEOTIDE SEQUENCE [LARGE SCALE GENOMIC DNA]</scope>
    <source>
        <strain evidence="11 12">NEG-M</strain>
    </source>
</reference>
<keyword evidence="3" id="KW-0547">Nucleotide-binding</keyword>
<dbReference type="SMART" id="SM00044">
    <property type="entry name" value="CYCc"/>
    <property type="match status" value="1"/>
</dbReference>
<dbReference type="Pfam" id="PF00211">
    <property type="entry name" value="Guanylate_cyc"/>
    <property type="match status" value="2"/>
</dbReference>
<evidence type="ECO:0000256" key="6">
    <source>
        <dbReference type="ARBA" id="ARBA00023239"/>
    </source>
</evidence>
<dbReference type="GO" id="GO:0035556">
    <property type="term" value="P:intracellular signal transduction"/>
    <property type="evidence" value="ECO:0007669"/>
    <property type="project" value="InterPro"/>
</dbReference>
<feature type="transmembrane region" description="Helical" evidence="8">
    <location>
        <begin position="234"/>
        <end position="258"/>
    </location>
</feature>
<organism evidence="12">
    <name type="scientific">Naegleria gruberi</name>
    <name type="common">Amoeba</name>
    <dbReference type="NCBI Taxonomy" id="5762"/>
    <lineage>
        <taxon>Eukaryota</taxon>
        <taxon>Discoba</taxon>
        <taxon>Heterolobosea</taxon>
        <taxon>Tetramitia</taxon>
        <taxon>Eutetramitia</taxon>
        <taxon>Vahlkampfiidae</taxon>
        <taxon>Naegleria</taxon>
    </lineage>
</organism>
<feature type="transmembrane region" description="Helical" evidence="8">
    <location>
        <begin position="681"/>
        <end position="701"/>
    </location>
</feature>
<dbReference type="Gene3D" id="3.30.70.1230">
    <property type="entry name" value="Nucleotide cyclase"/>
    <property type="match status" value="2"/>
</dbReference>
<keyword evidence="2 8" id="KW-0812">Transmembrane</keyword>
<feature type="compositionally biased region" description="Low complexity" evidence="7">
    <location>
        <begin position="1414"/>
        <end position="1442"/>
    </location>
</feature>
<feature type="compositionally biased region" description="Polar residues" evidence="7">
    <location>
        <begin position="1332"/>
        <end position="1342"/>
    </location>
</feature>
<dbReference type="Pfam" id="PF13426">
    <property type="entry name" value="PAS_9"/>
    <property type="match status" value="1"/>
</dbReference>
<evidence type="ECO:0000256" key="3">
    <source>
        <dbReference type="ARBA" id="ARBA00022741"/>
    </source>
</evidence>
<sequence>MAHRIPSRSSLGGNRSGQEANNSNIKLKSVENDLISRRGSKQLNRPKSTISKVSVGSERMREGAIQRIESTVFLFINALKLEKPIPRFIYFLLNWIVIWQTLSLGVSIDFNWGEYGRYLYHAVAIPRTFGFQFLPYDAFIGLAIAVYILEIIALFTIYLTYRSFINGSKYWSKIKTTARITFALMIIISLPSTYGMSSSFWDCDYSQTETISGKVTFTLKRFPTIECWGATNGAMAALSIIAMVVQIFFTTFAVFIFCDTSISNSEKLRELLLQEETILNWTTFWREFKRKADLLKHLQVRFWKNVASGQDLYSVTKQMEETSTECYQTFGNLMVNHHNNKTVLRAYASYLEEFAFEPLFAEELYNEANILEEEEVLKSKPKSKKPITAPKTNLANLDGKLVTNLDDDDAILESASQQGEMDPGERLKEQYRTAINKREENNFILIFLVSLCVVSIIYMIITLAMDLAFTNKNTSIVEVIKEACILGPIPYALLSDMRRINLLDDESLIQNSTRFFNDYQVAITKLENVTGIEFFTKNASISAIANAFSSLTNEISLFNLTTYSETYRNFYFSMMFVNRLSFTNAFELFYSSMISGELVDLQYDTNVFVIVFATLTAAYFIYILVYLGMLISHVGHRKHILKLFSNIPKQEASKISHELELKTDNTIIPQKNYFITPVRGIIILISIALSITTIASALILYEGLTQMNSSILVMRKLEYSSKALMTSQRILFKIQELLLEDASALGVNKTQFFHEIDAHIMDFEQGWTALRYGTAEDSFSSLSGVTGIIDELLQSSNCSLSSNSSVASECTGLDSIVEDFDGSVLKLNQNAFRETFSRDVLLDELQAVYDQSVELFNSFSIIMNSYVSNFSNQQKVIGAVSTSLASFFLLITVFLLYRAISSFGSENHQLRIMLNHLPVDILDSDGDIRSYIMYYTLGNSKKKSDKNGQQVSNEKAILEAAVAGTAVCSSYGSIDIFNESAQKMFGYRLDEVIGVSLAQMFTNESQPSLHSVLSNMAISSKTYGENLTLQGQRKNKTTFPVQLRISVSVIEGRNIISCFMTDLTTDREHDLMLAEEKKKSESLLLNILPESIAQRLSNGETFIADSHEDVTCLFSDLVGFVEVSVHMSATELVQTLNIIINGFDSLVPIYQIEKIKTISEKYFCAGGLKTASRMESTGKSGRIQITEKLHSKLCGKYQFEKSSVVAKGKGEMTTYLLSTEYYQNTSPDAMPLDSTLKIRARAMGHPVGDEFSEHHSESGQQMEGTEDFKNIKPSTPPPTSQTLNPVLATITKVSSLSSLTSAAEKEEKELVANANNNNNNSTPSLNVDPVAGSNNSTTTTGLDSILSRSRSLSVKVQQPVLLDLKNTENNNSGNLRRFSLPRSGSPISPVGSEIRNPFSPAKQTSNSNVTSNVTIPNNTTNEATETTEVSTTPPPSSSVLTNQHIELPLLPTTQSLSSNSQSRNSSRRASVSSECSSSSSGTLEIMNKPVLNGNIRRSIERQKIYDQETHRYSEQDSDDENKSVLEVHKLRRASQPYVNMDHHHRHESNSSSSENHALKEEEKE</sequence>
<dbReference type="OrthoDB" id="6127067at2759"/>
<evidence type="ECO:0000313" key="11">
    <source>
        <dbReference type="EMBL" id="EFC47421.1"/>
    </source>
</evidence>
<dbReference type="RefSeq" id="XP_002680165.1">
    <property type="nucleotide sequence ID" value="XM_002680119.1"/>
</dbReference>
<dbReference type="EMBL" id="GG738854">
    <property type="protein sequence ID" value="EFC47421.1"/>
    <property type="molecule type" value="Genomic_DNA"/>
</dbReference>
<evidence type="ECO:0000256" key="5">
    <source>
        <dbReference type="ARBA" id="ARBA00023136"/>
    </source>
</evidence>
<feature type="transmembrane region" description="Helical" evidence="8">
    <location>
        <begin position="442"/>
        <end position="465"/>
    </location>
</feature>
<dbReference type="PROSITE" id="PS50112">
    <property type="entry name" value="PAS"/>
    <property type="match status" value="1"/>
</dbReference>
<keyword evidence="6" id="KW-0456">Lyase</keyword>
<evidence type="ECO:0000256" key="7">
    <source>
        <dbReference type="SAM" id="MobiDB-lite"/>
    </source>
</evidence>
<name>D2V6B8_NAEGR</name>
<feature type="compositionally biased region" description="Polar residues" evidence="7">
    <location>
        <begin position="1401"/>
        <end position="1413"/>
    </location>
</feature>
<dbReference type="CDD" id="cd00130">
    <property type="entry name" value="PAS"/>
    <property type="match status" value="1"/>
</dbReference>
<feature type="compositionally biased region" description="Low complexity" evidence="7">
    <location>
        <begin position="1455"/>
        <end position="1480"/>
    </location>
</feature>
<dbReference type="InterPro" id="IPR035965">
    <property type="entry name" value="PAS-like_dom_sf"/>
</dbReference>
<feature type="domain" description="PAS" evidence="9">
    <location>
        <begin position="950"/>
        <end position="1020"/>
    </location>
</feature>
<feature type="compositionally biased region" description="Polar residues" evidence="7">
    <location>
        <begin position="7"/>
        <end position="22"/>
    </location>
</feature>
<gene>
    <name evidence="11" type="ORF">NAEGRDRAFT_47022</name>
</gene>
<dbReference type="OMA" id="HEDVTCL"/>
<evidence type="ECO:0000259" key="10">
    <source>
        <dbReference type="PROSITE" id="PS50125"/>
    </source>
</evidence>